<organism evidence="1 2">
    <name type="scientific">Agrococcus baldri</name>
    <dbReference type="NCBI Taxonomy" id="153730"/>
    <lineage>
        <taxon>Bacteria</taxon>
        <taxon>Bacillati</taxon>
        <taxon>Actinomycetota</taxon>
        <taxon>Actinomycetes</taxon>
        <taxon>Micrococcales</taxon>
        <taxon>Microbacteriaceae</taxon>
        <taxon>Agrococcus</taxon>
    </lineage>
</organism>
<proteinExistence type="predicted"/>
<dbReference type="InterPro" id="IPR019646">
    <property type="entry name" value="Aminoglyc_AdlTrfase"/>
</dbReference>
<dbReference type="Proteomes" id="UP000198506">
    <property type="component" value="Unassembled WGS sequence"/>
</dbReference>
<evidence type="ECO:0000313" key="1">
    <source>
        <dbReference type="EMBL" id="SFR98662.1"/>
    </source>
</evidence>
<keyword evidence="2" id="KW-1185">Reference proteome</keyword>
<sequence>MQPDDVALALDAIGEPVWIAGGWGVDALVGRQTREHRDLDVLVPAARLEAALAALAELGCEVETDWLPVRVEVAGARLRVDLHPVIERSDALVQRVLDGELCYPIERLTTGLIGDRPVRCIDAELQRELHSGYEPRAADVHDLARLDEIGSRS</sequence>
<reference evidence="1 2" key="1">
    <citation type="submission" date="2016-10" db="EMBL/GenBank/DDBJ databases">
        <authorList>
            <person name="Varghese N."/>
            <person name="Submissions S."/>
        </authorList>
    </citation>
    <scope>NUCLEOTIDE SEQUENCE [LARGE SCALE GENOMIC DNA]</scope>
    <source>
        <strain evidence="1 2">IAM 15147</strain>
    </source>
</reference>
<dbReference type="Pfam" id="PF10706">
    <property type="entry name" value="Aminoglyc_resit"/>
    <property type="match status" value="1"/>
</dbReference>
<gene>
    <name evidence="1" type="ORF">SAMN04487783_0255</name>
</gene>
<dbReference type="AlphaFoldDB" id="A0AA94KYH1"/>
<accession>A0AA94KYH1</accession>
<name>A0AA94KYH1_9MICO</name>
<dbReference type="EMBL" id="FOZN01000001">
    <property type="protein sequence ID" value="SFR98662.1"/>
    <property type="molecule type" value="Genomic_DNA"/>
</dbReference>
<dbReference type="Gene3D" id="3.30.460.40">
    <property type="match status" value="1"/>
</dbReference>
<dbReference type="RefSeq" id="WP_177220192.1">
    <property type="nucleotide sequence ID" value="NZ_FOZN01000001.1"/>
</dbReference>
<evidence type="ECO:0000313" key="2">
    <source>
        <dbReference type="Proteomes" id="UP000198506"/>
    </source>
</evidence>
<comment type="caution">
    <text evidence="1">The sequence shown here is derived from an EMBL/GenBank/DDBJ whole genome shotgun (WGS) entry which is preliminary data.</text>
</comment>
<protein>
    <submittedName>
        <fullName evidence="1">2''-aminoglycoside nucleotidyltransferase</fullName>
    </submittedName>
</protein>